<sequence length="354" mass="37610">MQTLRPSRQNRADGPLLDVLSEEDLELINALQIAPRVTWQDAGAILGVRPATLAARWERLESQGLAWITSYGVGDPTEMTLAFVDVDCSPGTVMSVADALNAIPEVQTVELPAGHHDAMLTVFTRSLYDYANVVAPAILAIPGVERIHAALGSTLHQAGHSWRIPALDAKKSAAFAQLAERPRSSGPLTPACHDLLPLLARDGRASSAQMAKELGRNPSTVQRQLAKVLGSGLVAFRCDVAQLAVGFPATCTWYAKVPSGQHTAAAAAIRSIRSVRLSASITGRANFIVTMWLRSVAEVAAAEMAMAEKVPGIEFLESIVVLRVTKRMGVLVGPDSRARGRVDLAPAAIPAGLD</sequence>
<organism evidence="2">
    <name type="scientific">Sinomonas puerhi</name>
    <dbReference type="NCBI Taxonomy" id="3238584"/>
    <lineage>
        <taxon>Bacteria</taxon>
        <taxon>Bacillati</taxon>
        <taxon>Actinomycetota</taxon>
        <taxon>Actinomycetes</taxon>
        <taxon>Micrococcales</taxon>
        <taxon>Micrococcaceae</taxon>
        <taxon>Sinomonas</taxon>
    </lineage>
</organism>
<dbReference type="InterPro" id="IPR019887">
    <property type="entry name" value="Tscrpt_reg_AsnC/Lrp_C"/>
</dbReference>
<evidence type="ECO:0000259" key="1">
    <source>
        <dbReference type="Pfam" id="PF01037"/>
    </source>
</evidence>
<accession>A0AB39L1Q6</accession>
<dbReference type="SMART" id="SM00344">
    <property type="entry name" value="HTH_ASNC"/>
    <property type="match status" value="2"/>
</dbReference>
<dbReference type="PANTHER" id="PTHR30154">
    <property type="entry name" value="LEUCINE-RESPONSIVE REGULATORY PROTEIN"/>
    <property type="match status" value="1"/>
</dbReference>
<dbReference type="SUPFAM" id="SSF46785">
    <property type="entry name" value="Winged helix' DNA-binding domain"/>
    <property type="match status" value="1"/>
</dbReference>
<dbReference type="Gene3D" id="1.10.10.10">
    <property type="entry name" value="Winged helix-like DNA-binding domain superfamily/Winged helix DNA-binding domain"/>
    <property type="match status" value="2"/>
</dbReference>
<dbReference type="InterPro" id="IPR019888">
    <property type="entry name" value="Tscrpt_reg_AsnC-like"/>
</dbReference>
<dbReference type="GO" id="GO:0043565">
    <property type="term" value="F:sequence-specific DNA binding"/>
    <property type="evidence" value="ECO:0007669"/>
    <property type="project" value="TreeGrafter"/>
</dbReference>
<reference evidence="2" key="1">
    <citation type="submission" date="2024-07" db="EMBL/GenBank/DDBJ databases">
        <authorList>
            <person name="fu j."/>
        </authorList>
    </citation>
    <scope>NUCLEOTIDE SEQUENCE</scope>
    <source>
        <strain evidence="2">P10A9</strain>
    </source>
</reference>
<dbReference type="Pfam" id="PF01037">
    <property type="entry name" value="AsnC_trans_reg"/>
    <property type="match status" value="1"/>
</dbReference>
<dbReference type="SUPFAM" id="SSF54909">
    <property type="entry name" value="Dimeric alpha+beta barrel"/>
    <property type="match status" value="1"/>
</dbReference>
<dbReference type="RefSeq" id="WP_307955815.1">
    <property type="nucleotide sequence ID" value="NZ_CP163302.1"/>
</dbReference>
<evidence type="ECO:0000313" key="2">
    <source>
        <dbReference type="EMBL" id="XDP44730.1"/>
    </source>
</evidence>
<dbReference type="EMBL" id="CP163302">
    <property type="protein sequence ID" value="XDP44730.1"/>
    <property type="molecule type" value="Genomic_DNA"/>
</dbReference>
<dbReference type="PANTHER" id="PTHR30154:SF34">
    <property type="entry name" value="TRANSCRIPTIONAL REGULATOR AZLB"/>
    <property type="match status" value="1"/>
</dbReference>
<protein>
    <submittedName>
        <fullName evidence="2">Lrp/AsnC ligand binding domain-containing protein</fullName>
    </submittedName>
</protein>
<proteinExistence type="predicted"/>
<dbReference type="Gene3D" id="3.30.70.920">
    <property type="match status" value="2"/>
</dbReference>
<name>A0AB39L1Q6_9MICC</name>
<dbReference type="GO" id="GO:0043200">
    <property type="term" value="P:response to amino acid"/>
    <property type="evidence" value="ECO:0007669"/>
    <property type="project" value="TreeGrafter"/>
</dbReference>
<dbReference type="GO" id="GO:0005829">
    <property type="term" value="C:cytosol"/>
    <property type="evidence" value="ECO:0007669"/>
    <property type="project" value="TreeGrafter"/>
</dbReference>
<dbReference type="InterPro" id="IPR011008">
    <property type="entry name" value="Dimeric_a/b-barrel"/>
</dbReference>
<dbReference type="InterPro" id="IPR036390">
    <property type="entry name" value="WH_DNA-bd_sf"/>
</dbReference>
<dbReference type="InterPro" id="IPR036388">
    <property type="entry name" value="WH-like_DNA-bd_sf"/>
</dbReference>
<feature type="domain" description="Transcription regulator AsnC/Lrp ligand binding" evidence="1">
    <location>
        <begin position="84"/>
        <end position="149"/>
    </location>
</feature>
<dbReference type="KEGG" id="spue:AB5L97_15875"/>
<dbReference type="AlphaFoldDB" id="A0AB39L1Q6"/>
<gene>
    <name evidence="2" type="ORF">AB5L97_15875</name>
</gene>